<protein>
    <recommendedName>
        <fullName evidence="4">AT hook motif-containing protein</fullName>
    </recommendedName>
</protein>
<feature type="compositionally biased region" description="Polar residues" evidence="1">
    <location>
        <begin position="240"/>
        <end position="253"/>
    </location>
</feature>
<dbReference type="PANTHER" id="PTHR34682">
    <property type="entry name" value="AT HOOK MOTIF-CONTAINING PROTEIN"/>
    <property type="match status" value="1"/>
</dbReference>
<feature type="compositionally biased region" description="Basic and acidic residues" evidence="1">
    <location>
        <begin position="26"/>
        <end position="36"/>
    </location>
</feature>
<keyword evidence="3" id="KW-1185">Reference proteome</keyword>
<evidence type="ECO:0008006" key="4">
    <source>
        <dbReference type="Google" id="ProtNLM"/>
    </source>
</evidence>
<dbReference type="Proteomes" id="UP000585474">
    <property type="component" value="Unassembled WGS sequence"/>
</dbReference>
<evidence type="ECO:0000256" key="1">
    <source>
        <dbReference type="SAM" id="MobiDB-lite"/>
    </source>
</evidence>
<dbReference type="OrthoDB" id="1910926at2759"/>
<feature type="compositionally biased region" description="Basic and acidic residues" evidence="1">
    <location>
        <begin position="354"/>
        <end position="394"/>
    </location>
</feature>
<dbReference type="PANTHER" id="PTHR34682:SF1">
    <property type="entry name" value="PROTEIN METABOLIC NETWORK MODULATOR 1"/>
    <property type="match status" value="1"/>
</dbReference>
<evidence type="ECO:0000313" key="3">
    <source>
        <dbReference type="Proteomes" id="UP000585474"/>
    </source>
</evidence>
<organism evidence="2 3">
    <name type="scientific">Actinidia rufa</name>
    <dbReference type="NCBI Taxonomy" id="165716"/>
    <lineage>
        <taxon>Eukaryota</taxon>
        <taxon>Viridiplantae</taxon>
        <taxon>Streptophyta</taxon>
        <taxon>Embryophyta</taxon>
        <taxon>Tracheophyta</taxon>
        <taxon>Spermatophyta</taxon>
        <taxon>Magnoliopsida</taxon>
        <taxon>eudicotyledons</taxon>
        <taxon>Gunneridae</taxon>
        <taxon>Pentapetalae</taxon>
        <taxon>asterids</taxon>
        <taxon>Ericales</taxon>
        <taxon>Actinidiaceae</taxon>
        <taxon>Actinidia</taxon>
    </lineage>
</organism>
<gene>
    <name evidence="2" type="ORF">Acr_19g0003630</name>
</gene>
<feature type="region of interest" description="Disordered" evidence="1">
    <location>
        <begin position="120"/>
        <end position="154"/>
    </location>
</feature>
<name>A0A7J0G9D8_9ERIC</name>
<accession>A0A7J0G9D8</accession>
<feature type="compositionally biased region" description="Polar residues" evidence="1">
    <location>
        <begin position="273"/>
        <end position="284"/>
    </location>
</feature>
<feature type="compositionally biased region" description="Polar residues" evidence="1">
    <location>
        <begin position="318"/>
        <end position="337"/>
    </location>
</feature>
<dbReference type="EMBL" id="BJWL01000019">
    <property type="protein sequence ID" value="GFZ07426.1"/>
    <property type="molecule type" value="Genomic_DNA"/>
</dbReference>
<sequence length="394" mass="42509">MNQVNQENNNGAPLNMPVKRKRGRPRKDQSLPRRETAPPGFGVVNGNQSRQVLAIEDASASIVGQPVTGVVEAVFDAGYLLAVKIGNSNMSLRGVVFKPGHYVPISSQNDVAPHVQMIRRNEIPFPRENQTRGRGRGRRPRSKDRNGQHGNLRSIETGHLVNGFPATNLLHGLVPQTADHAASKAYPIPYVGSRGTVVPVVLQPVTMLSGFPPANQMPPILSQAGHMVVSNHKPLHIITSQVGPSQPQTSHQVTPEGVKSDPTQEDVNKRVQVPSQSSETQIDNSMGGGKLSDEDSGNSMEGDSDDMSEPLSVEPLQTIHTNIHNQSGPFTNPSANNRIGRMSELLQEGAVVEGPREKNRGGSKEDSGEQDALDVKLDGKQGKYDRPTGSELKP</sequence>
<feature type="region of interest" description="Disordered" evidence="1">
    <location>
        <begin position="240"/>
        <end position="394"/>
    </location>
</feature>
<feature type="region of interest" description="Disordered" evidence="1">
    <location>
        <begin position="1"/>
        <end position="45"/>
    </location>
</feature>
<dbReference type="InterPro" id="IPR045881">
    <property type="entry name" value="MNM1-like"/>
</dbReference>
<evidence type="ECO:0000313" key="2">
    <source>
        <dbReference type="EMBL" id="GFZ07426.1"/>
    </source>
</evidence>
<proteinExistence type="predicted"/>
<feature type="compositionally biased region" description="Basic residues" evidence="1">
    <location>
        <begin position="133"/>
        <end position="142"/>
    </location>
</feature>
<comment type="caution">
    <text evidence="2">The sequence shown here is derived from an EMBL/GenBank/DDBJ whole genome shotgun (WGS) entry which is preliminary data.</text>
</comment>
<feature type="compositionally biased region" description="Polar residues" evidence="1">
    <location>
        <begin position="1"/>
        <end position="12"/>
    </location>
</feature>
<reference evidence="2 3" key="1">
    <citation type="submission" date="2019-07" db="EMBL/GenBank/DDBJ databases">
        <title>De Novo Assembly of kiwifruit Actinidia rufa.</title>
        <authorList>
            <person name="Sugita-Konishi S."/>
            <person name="Sato K."/>
            <person name="Mori E."/>
            <person name="Abe Y."/>
            <person name="Kisaki G."/>
            <person name="Hamano K."/>
            <person name="Suezawa K."/>
            <person name="Otani M."/>
            <person name="Fukuda T."/>
            <person name="Manabe T."/>
            <person name="Gomi K."/>
            <person name="Tabuchi M."/>
            <person name="Akimitsu K."/>
            <person name="Kataoka I."/>
        </authorList>
    </citation>
    <scope>NUCLEOTIDE SEQUENCE [LARGE SCALE GENOMIC DNA]</scope>
    <source>
        <strain evidence="3">cv. Fuchu</strain>
    </source>
</reference>
<dbReference type="AlphaFoldDB" id="A0A7J0G9D8"/>